<reference evidence="3" key="1">
    <citation type="submission" date="2021-02" db="EMBL/GenBank/DDBJ databases">
        <authorList>
            <person name="Nowell W R."/>
        </authorList>
    </citation>
    <scope>NUCLEOTIDE SEQUENCE</scope>
</reference>
<name>A0A8S2PZ85_9BILA</name>
<dbReference type="Proteomes" id="UP000682733">
    <property type="component" value="Unassembled WGS sequence"/>
</dbReference>
<comment type="caution">
    <text evidence="3">The sequence shown here is derived from an EMBL/GenBank/DDBJ whole genome shotgun (WGS) entry which is preliminary data.</text>
</comment>
<feature type="region of interest" description="Disordered" evidence="1">
    <location>
        <begin position="57"/>
        <end position="109"/>
    </location>
</feature>
<gene>
    <name evidence="2" type="ORF">OVA965_LOCUS27007</name>
    <name evidence="3" type="ORF">TMI583_LOCUS27748</name>
</gene>
<dbReference type="Proteomes" id="UP000677228">
    <property type="component" value="Unassembled WGS sequence"/>
</dbReference>
<organism evidence="3 4">
    <name type="scientific">Didymodactylos carnosus</name>
    <dbReference type="NCBI Taxonomy" id="1234261"/>
    <lineage>
        <taxon>Eukaryota</taxon>
        <taxon>Metazoa</taxon>
        <taxon>Spiralia</taxon>
        <taxon>Gnathifera</taxon>
        <taxon>Rotifera</taxon>
        <taxon>Eurotatoria</taxon>
        <taxon>Bdelloidea</taxon>
        <taxon>Philodinida</taxon>
        <taxon>Philodinidae</taxon>
        <taxon>Didymodactylos</taxon>
    </lineage>
</organism>
<evidence type="ECO:0000313" key="2">
    <source>
        <dbReference type="EMBL" id="CAF1267102.1"/>
    </source>
</evidence>
<evidence type="ECO:0000256" key="1">
    <source>
        <dbReference type="SAM" id="MobiDB-lite"/>
    </source>
</evidence>
<accession>A0A8S2PZ85</accession>
<evidence type="ECO:0000313" key="3">
    <source>
        <dbReference type="EMBL" id="CAF4073047.1"/>
    </source>
</evidence>
<dbReference type="EMBL" id="CAJNOK010017605">
    <property type="protein sequence ID" value="CAF1267102.1"/>
    <property type="molecule type" value="Genomic_DNA"/>
</dbReference>
<proteinExistence type="predicted"/>
<evidence type="ECO:0000313" key="4">
    <source>
        <dbReference type="Proteomes" id="UP000682733"/>
    </source>
</evidence>
<dbReference type="AlphaFoldDB" id="A0A8S2PZ85"/>
<feature type="compositionally biased region" description="Acidic residues" evidence="1">
    <location>
        <begin position="71"/>
        <end position="80"/>
    </location>
</feature>
<sequence length="109" mass="12226">MNSPSTNQPSSTISLATNDNNKSKLPFFMVHQEFVHDIGNLLGDHLSLFIKNHLSESTRTSDYSHTTQQLDDYDEAEGDENEGRDVDVNNSSQEDNSLAEEEIDNHSTL</sequence>
<dbReference type="EMBL" id="CAJOBA010039161">
    <property type="protein sequence ID" value="CAF4073047.1"/>
    <property type="molecule type" value="Genomic_DNA"/>
</dbReference>
<feature type="compositionally biased region" description="Polar residues" evidence="1">
    <location>
        <begin position="57"/>
        <end position="70"/>
    </location>
</feature>
<protein>
    <submittedName>
        <fullName evidence="3">Uncharacterized protein</fullName>
    </submittedName>
</protein>